<evidence type="ECO:0000256" key="1">
    <source>
        <dbReference type="ARBA" id="ARBA00022553"/>
    </source>
</evidence>
<proteinExistence type="predicted"/>
<dbReference type="OrthoDB" id="160209at2"/>
<dbReference type="PANTHER" id="PTHR44591:SF23">
    <property type="entry name" value="CHEY SUBFAMILY"/>
    <property type="match status" value="1"/>
</dbReference>
<dbReference type="Proteomes" id="UP000287224">
    <property type="component" value="Unassembled WGS sequence"/>
</dbReference>
<evidence type="ECO:0000259" key="4">
    <source>
        <dbReference type="PROSITE" id="PS50110"/>
    </source>
</evidence>
<dbReference type="EMBL" id="BIFQ01000001">
    <property type="protein sequence ID" value="GCE07005.1"/>
    <property type="molecule type" value="Genomic_DNA"/>
</dbReference>
<dbReference type="RefSeq" id="WP_126597927.1">
    <property type="nucleotide sequence ID" value="NZ_BIFQ01000001.1"/>
</dbReference>
<dbReference type="InterPro" id="IPR001789">
    <property type="entry name" value="Sig_transdc_resp-reg_receiver"/>
</dbReference>
<evidence type="ECO:0000256" key="2">
    <source>
        <dbReference type="PROSITE-ProRule" id="PRU00169"/>
    </source>
</evidence>
<feature type="domain" description="Response regulatory" evidence="4">
    <location>
        <begin position="52"/>
        <end position="169"/>
    </location>
</feature>
<dbReference type="GO" id="GO:0000160">
    <property type="term" value="P:phosphorelay signal transduction system"/>
    <property type="evidence" value="ECO:0007669"/>
    <property type="project" value="InterPro"/>
</dbReference>
<reference evidence="6" key="1">
    <citation type="submission" date="2018-12" db="EMBL/GenBank/DDBJ databases">
        <title>Tengunoibacter tsumagoiensis gen. nov., sp. nov., Dictyobacter kobayashii sp. nov., D. alpinus sp. nov., and D. joshuensis sp. nov. and description of Dictyobacteraceae fam. nov. within the order Ktedonobacterales isolated from Tengu-no-mugimeshi.</title>
        <authorList>
            <person name="Wang C.M."/>
            <person name="Zheng Y."/>
            <person name="Sakai Y."/>
            <person name="Toyoda A."/>
            <person name="Minakuchi Y."/>
            <person name="Abe K."/>
            <person name="Yokota A."/>
            <person name="Yabe S."/>
        </authorList>
    </citation>
    <scope>NUCLEOTIDE SEQUENCE [LARGE SCALE GENOMIC DNA]</scope>
    <source>
        <strain evidence="6">S-27</strain>
    </source>
</reference>
<dbReference type="SUPFAM" id="SSF52172">
    <property type="entry name" value="CheY-like"/>
    <property type="match status" value="1"/>
</dbReference>
<dbReference type="InterPro" id="IPR011006">
    <property type="entry name" value="CheY-like_superfamily"/>
</dbReference>
<evidence type="ECO:0000313" key="5">
    <source>
        <dbReference type="EMBL" id="GCE07005.1"/>
    </source>
</evidence>
<protein>
    <recommendedName>
        <fullName evidence="4">Response regulatory domain-containing protein</fullName>
    </recommendedName>
</protein>
<dbReference type="Gene3D" id="3.40.50.2300">
    <property type="match status" value="1"/>
</dbReference>
<sequence>MHDQSAANDSSEGSQTHGMEGSPADERSGPSRFSDSGTPGQPQEGGAKSTYNILVVEDDPTLATLETDTLTAQGYTVVTVHSGELAITTLHHAIPDLVVLDLELTGEIHGWDVLQALRSLASIPVLITSSSASHARLYMRERGETRLTLDHLPKPYPLQALLKRIQRMLPISPAH</sequence>
<accession>A0A401ZJG8</accession>
<dbReference type="SMART" id="SM00448">
    <property type="entry name" value="REC"/>
    <property type="match status" value="1"/>
</dbReference>
<dbReference type="InterPro" id="IPR050595">
    <property type="entry name" value="Bact_response_regulator"/>
</dbReference>
<gene>
    <name evidence="5" type="ORF">KDAU_43340</name>
</gene>
<feature type="region of interest" description="Disordered" evidence="3">
    <location>
        <begin position="1"/>
        <end position="49"/>
    </location>
</feature>
<dbReference type="PANTHER" id="PTHR44591">
    <property type="entry name" value="STRESS RESPONSE REGULATOR PROTEIN 1"/>
    <property type="match status" value="1"/>
</dbReference>
<organism evidence="5 6">
    <name type="scientific">Dictyobacter aurantiacus</name>
    <dbReference type="NCBI Taxonomy" id="1936993"/>
    <lineage>
        <taxon>Bacteria</taxon>
        <taxon>Bacillati</taxon>
        <taxon>Chloroflexota</taxon>
        <taxon>Ktedonobacteria</taxon>
        <taxon>Ktedonobacterales</taxon>
        <taxon>Dictyobacteraceae</taxon>
        <taxon>Dictyobacter</taxon>
    </lineage>
</organism>
<keyword evidence="6" id="KW-1185">Reference proteome</keyword>
<feature type="modified residue" description="4-aspartylphosphate" evidence="2">
    <location>
        <position position="101"/>
    </location>
</feature>
<dbReference type="AlphaFoldDB" id="A0A401ZJG8"/>
<feature type="compositionally biased region" description="Polar residues" evidence="3">
    <location>
        <begin position="1"/>
        <end position="17"/>
    </location>
</feature>
<name>A0A401ZJG8_9CHLR</name>
<dbReference type="Pfam" id="PF00072">
    <property type="entry name" value="Response_reg"/>
    <property type="match status" value="1"/>
</dbReference>
<keyword evidence="1 2" id="KW-0597">Phosphoprotein</keyword>
<dbReference type="PROSITE" id="PS50110">
    <property type="entry name" value="RESPONSE_REGULATORY"/>
    <property type="match status" value="1"/>
</dbReference>
<feature type="compositionally biased region" description="Polar residues" evidence="3">
    <location>
        <begin position="31"/>
        <end position="41"/>
    </location>
</feature>
<comment type="caution">
    <text evidence="5">The sequence shown here is derived from an EMBL/GenBank/DDBJ whole genome shotgun (WGS) entry which is preliminary data.</text>
</comment>
<evidence type="ECO:0000256" key="3">
    <source>
        <dbReference type="SAM" id="MobiDB-lite"/>
    </source>
</evidence>
<evidence type="ECO:0000313" key="6">
    <source>
        <dbReference type="Proteomes" id="UP000287224"/>
    </source>
</evidence>